<keyword evidence="9" id="KW-1185">Reference proteome</keyword>
<dbReference type="InterPro" id="IPR000306">
    <property type="entry name" value="Znf_FYVE"/>
</dbReference>
<dbReference type="PROSITE" id="PS50178">
    <property type="entry name" value="ZF_FYVE"/>
    <property type="match status" value="1"/>
</dbReference>
<dbReference type="SMART" id="SM00064">
    <property type="entry name" value="FYVE"/>
    <property type="match status" value="1"/>
</dbReference>
<dbReference type="InterPro" id="IPR013702">
    <property type="entry name" value="FIST_domain_N"/>
</dbReference>
<protein>
    <recommendedName>
        <fullName evidence="7">FYVE-type domain-containing protein</fullName>
    </recommendedName>
</protein>
<accession>A0A8K1C4D4</accession>
<feature type="domain" description="FYVE-type" evidence="7">
    <location>
        <begin position="407"/>
        <end position="467"/>
    </location>
</feature>
<dbReference type="InterPro" id="IPR011011">
    <property type="entry name" value="Znf_FYVE_PHD"/>
</dbReference>
<sequence>MDRFLIDDVEEEYDALEPLRPSSFDMSFTLSSSSDARHRVLKNAMHEEMDRRGANSSRLSHASSTSDDFAPASSAADSRRNAAEGAGEGHFAAFDAEINSLSKEMDGAKLKKMTSTIKNTTSIAEKLEERAQDAIQVTSLVGDMSWRLVKRMQDIHVYKPGKVSVEDSNKVIFRISCEVKASLGTIMEYLAPRDSKKYADIESQVYPGLLHASVIKKMEIPPSSFDGTASGGELNDHSSPHSETSTGSIDAMDPFPRLNVKWHASKFAGRFAKPVDFFFIEYSNIDKLPDGRKRGYGYLRSVESFKGDELATRLNSEKVTIPQSVSKCKRAVINKGIFTVTPMDTNTATGMYEVMMMMVIDFQDEFSVSIGQRIVNNFTARLTGIRELLFKTLFQPVNLISRADWKDENATHCIICKGQFSLMKPRHHCRSCGEAVCGTCSRKWVVQPGEKRANDTRLCTSCSLRARSILRVDPATFNNDESPSSGLLSSSQVGSFSTRAAASAVHGRTPTPLHASAIQPQSRLVASARTHGTNESASDVKVASVLTSEADTEKAAMTAFDMLVNELGGQAPHFMMVSYSYAHDADMLYRTLADSAPDTLFMGGTSNAGVFTEAGAMDTGTVLGLWGIYDPEGSYAVLNADLALETPRDATRRCILDGMRMLCLGKEESPDFVWMNLASGSEEVVVKTLNEVADCAFTVVGGGSYSPPSSGPHRATQICSEGASVGCVTSHGAVFAICVPSVEVTHAYFSCYEPTDKTFTATKAMGRDVYSLDKKPALKALNDSVHGLLHEFVVQPQKFNVDNSKLPLFYPLGRKCHDSRTAKFSRHQVIQPFKAGPDCSLNVGCEVRSGEKLRVMSISAENVEERIAAGFREALKSSIPVMQPANITGCLLNVSANYPMMLQNETLVVARATTRAFKHSSIMGSVSEGQQGVLLCTNEAVHSNAMVSALLITNRKKAIKLNPLRSQQTRRFSTY</sequence>
<keyword evidence="1" id="KW-0479">Metal-binding</keyword>
<keyword evidence="5" id="KW-0175">Coiled coil</keyword>
<dbReference type="Gene3D" id="3.30.530.20">
    <property type="match status" value="1"/>
</dbReference>
<feature type="region of interest" description="Disordered" evidence="6">
    <location>
        <begin position="226"/>
        <end position="250"/>
    </location>
</feature>
<dbReference type="AlphaFoldDB" id="A0A8K1C4D4"/>
<evidence type="ECO:0000256" key="3">
    <source>
        <dbReference type="ARBA" id="ARBA00022833"/>
    </source>
</evidence>
<feature type="region of interest" description="Disordered" evidence="6">
    <location>
        <begin position="47"/>
        <end position="84"/>
    </location>
</feature>
<name>A0A8K1C4D4_PYTOL</name>
<evidence type="ECO:0000259" key="7">
    <source>
        <dbReference type="PROSITE" id="PS50178"/>
    </source>
</evidence>
<evidence type="ECO:0000313" key="9">
    <source>
        <dbReference type="Proteomes" id="UP000794436"/>
    </source>
</evidence>
<evidence type="ECO:0000256" key="6">
    <source>
        <dbReference type="SAM" id="MobiDB-lite"/>
    </source>
</evidence>
<dbReference type="SMART" id="SM00897">
    <property type="entry name" value="FIST"/>
    <property type="match status" value="1"/>
</dbReference>
<evidence type="ECO:0000256" key="4">
    <source>
        <dbReference type="PROSITE-ProRule" id="PRU00091"/>
    </source>
</evidence>
<reference evidence="8" key="1">
    <citation type="submission" date="2019-03" db="EMBL/GenBank/DDBJ databases">
        <title>Long read genome sequence of the mycoparasitic Pythium oligandrum ATCC 38472 isolated from sugarbeet rhizosphere.</title>
        <authorList>
            <person name="Gaulin E."/>
        </authorList>
    </citation>
    <scope>NUCLEOTIDE SEQUENCE</scope>
    <source>
        <strain evidence="8">ATCC 38472_TT</strain>
    </source>
</reference>
<dbReference type="OrthoDB" id="957735at2759"/>
<feature type="compositionally biased region" description="Low complexity" evidence="6">
    <location>
        <begin position="62"/>
        <end position="76"/>
    </location>
</feature>
<evidence type="ECO:0000256" key="5">
    <source>
        <dbReference type="SAM" id="Coils"/>
    </source>
</evidence>
<feature type="coiled-coil region" evidence="5">
    <location>
        <begin position="110"/>
        <end position="137"/>
    </location>
</feature>
<dbReference type="Pfam" id="PF01363">
    <property type="entry name" value="FYVE"/>
    <property type="match status" value="1"/>
</dbReference>
<dbReference type="InterPro" id="IPR017455">
    <property type="entry name" value="Znf_FYVE-rel"/>
</dbReference>
<dbReference type="CDD" id="cd00065">
    <property type="entry name" value="FYVE_like_SF"/>
    <property type="match status" value="1"/>
</dbReference>
<dbReference type="GO" id="GO:0008270">
    <property type="term" value="F:zinc ion binding"/>
    <property type="evidence" value="ECO:0007669"/>
    <property type="project" value="UniProtKB-KW"/>
</dbReference>
<comment type="caution">
    <text evidence="8">The sequence shown here is derived from an EMBL/GenBank/DDBJ whole genome shotgun (WGS) entry which is preliminary data.</text>
</comment>
<evidence type="ECO:0000256" key="2">
    <source>
        <dbReference type="ARBA" id="ARBA00022771"/>
    </source>
</evidence>
<keyword evidence="3" id="KW-0862">Zinc</keyword>
<dbReference type="Pfam" id="PF08495">
    <property type="entry name" value="FIST"/>
    <property type="match status" value="1"/>
</dbReference>
<dbReference type="InterPro" id="IPR023393">
    <property type="entry name" value="START-like_dom_sf"/>
</dbReference>
<dbReference type="Proteomes" id="UP000794436">
    <property type="component" value="Unassembled WGS sequence"/>
</dbReference>
<dbReference type="PANTHER" id="PTHR13510:SF44">
    <property type="entry name" value="RABENOSYN-5"/>
    <property type="match status" value="1"/>
</dbReference>
<dbReference type="PANTHER" id="PTHR13510">
    <property type="entry name" value="FYVE-FINGER-CONTAINING RAB5 EFFECTOR PROTEIN RABENOSYN-5-RELATED"/>
    <property type="match status" value="1"/>
</dbReference>
<gene>
    <name evidence="8" type="ORF">Poli38472_008863</name>
</gene>
<dbReference type="EMBL" id="SPLM01000146">
    <property type="protein sequence ID" value="TMW56215.1"/>
    <property type="molecule type" value="Genomic_DNA"/>
</dbReference>
<dbReference type="InterPro" id="IPR013083">
    <property type="entry name" value="Znf_RING/FYVE/PHD"/>
</dbReference>
<organism evidence="8 9">
    <name type="scientific">Pythium oligandrum</name>
    <name type="common">Mycoparasitic fungus</name>
    <dbReference type="NCBI Taxonomy" id="41045"/>
    <lineage>
        <taxon>Eukaryota</taxon>
        <taxon>Sar</taxon>
        <taxon>Stramenopiles</taxon>
        <taxon>Oomycota</taxon>
        <taxon>Peronosporomycetes</taxon>
        <taxon>Pythiales</taxon>
        <taxon>Pythiaceae</taxon>
        <taxon>Pythium</taxon>
    </lineage>
</organism>
<dbReference type="InterPro" id="IPR052727">
    <property type="entry name" value="Rab4/Rab5_effector"/>
</dbReference>
<dbReference type="Gene3D" id="3.30.40.10">
    <property type="entry name" value="Zinc/RING finger domain, C3HC4 (zinc finger)"/>
    <property type="match status" value="1"/>
</dbReference>
<dbReference type="SUPFAM" id="SSF57903">
    <property type="entry name" value="FYVE/PHD zinc finger"/>
    <property type="match status" value="1"/>
</dbReference>
<evidence type="ECO:0000313" key="8">
    <source>
        <dbReference type="EMBL" id="TMW56215.1"/>
    </source>
</evidence>
<keyword evidence="2 4" id="KW-0863">Zinc-finger</keyword>
<evidence type="ECO:0000256" key="1">
    <source>
        <dbReference type="ARBA" id="ARBA00022723"/>
    </source>
</evidence>
<proteinExistence type="predicted"/>